<dbReference type="AlphaFoldDB" id="A0A151U0S2"/>
<protein>
    <submittedName>
        <fullName evidence="2">Uncharacterized protein</fullName>
    </submittedName>
</protein>
<dbReference type="EMBL" id="CM003604">
    <property type="protein sequence ID" value="KYP72890.1"/>
    <property type="molecule type" value="Genomic_DNA"/>
</dbReference>
<evidence type="ECO:0000256" key="1">
    <source>
        <dbReference type="SAM" id="MobiDB-lite"/>
    </source>
</evidence>
<sequence length="65" mass="6870">PRAKPKARIPSSNDKATSLMVIPETKGHMSERTTENPFLGGRESPEATARERGDVNAGDGAALPP</sequence>
<accession>A0A151U0S2</accession>
<gene>
    <name evidence="2" type="ORF">KK1_005494</name>
</gene>
<keyword evidence="3" id="KW-1185">Reference proteome</keyword>
<name>A0A151U0S2_CAJCA</name>
<feature type="compositionally biased region" description="Basic and acidic residues" evidence="1">
    <location>
        <begin position="43"/>
        <end position="54"/>
    </location>
</feature>
<feature type="non-terminal residue" evidence="2">
    <location>
        <position position="1"/>
    </location>
</feature>
<reference evidence="2 3" key="1">
    <citation type="journal article" date="2012" name="Nat. Biotechnol.">
        <title>Draft genome sequence of pigeonpea (Cajanus cajan), an orphan legume crop of resource-poor farmers.</title>
        <authorList>
            <person name="Varshney R.K."/>
            <person name="Chen W."/>
            <person name="Li Y."/>
            <person name="Bharti A.K."/>
            <person name="Saxena R.K."/>
            <person name="Schlueter J.A."/>
            <person name="Donoghue M.T."/>
            <person name="Azam S."/>
            <person name="Fan G."/>
            <person name="Whaley A.M."/>
            <person name="Farmer A.D."/>
            <person name="Sheridan J."/>
            <person name="Iwata A."/>
            <person name="Tuteja R."/>
            <person name="Penmetsa R.V."/>
            <person name="Wu W."/>
            <person name="Upadhyaya H.D."/>
            <person name="Yang S.P."/>
            <person name="Shah T."/>
            <person name="Saxena K.B."/>
            <person name="Michael T."/>
            <person name="McCombie W.R."/>
            <person name="Yang B."/>
            <person name="Zhang G."/>
            <person name="Yang H."/>
            <person name="Wang J."/>
            <person name="Spillane C."/>
            <person name="Cook D.R."/>
            <person name="May G.D."/>
            <person name="Xu X."/>
            <person name="Jackson S.A."/>
        </authorList>
    </citation>
    <scope>NUCLEOTIDE SEQUENCE [LARGE SCALE GENOMIC DNA]</scope>
    <source>
        <strain evidence="3">cv. Asha</strain>
    </source>
</reference>
<organism evidence="2 3">
    <name type="scientific">Cajanus cajan</name>
    <name type="common">Pigeon pea</name>
    <name type="synonym">Cajanus indicus</name>
    <dbReference type="NCBI Taxonomy" id="3821"/>
    <lineage>
        <taxon>Eukaryota</taxon>
        <taxon>Viridiplantae</taxon>
        <taxon>Streptophyta</taxon>
        <taxon>Embryophyta</taxon>
        <taxon>Tracheophyta</taxon>
        <taxon>Spermatophyta</taxon>
        <taxon>Magnoliopsida</taxon>
        <taxon>eudicotyledons</taxon>
        <taxon>Gunneridae</taxon>
        <taxon>Pentapetalae</taxon>
        <taxon>rosids</taxon>
        <taxon>fabids</taxon>
        <taxon>Fabales</taxon>
        <taxon>Fabaceae</taxon>
        <taxon>Papilionoideae</taxon>
        <taxon>50 kb inversion clade</taxon>
        <taxon>NPAAA clade</taxon>
        <taxon>indigoferoid/millettioid clade</taxon>
        <taxon>Phaseoleae</taxon>
        <taxon>Cajanus</taxon>
    </lineage>
</organism>
<dbReference type="Proteomes" id="UP000075243">
    <property type="component" value="Chromosome 2"/>
</dbReference>
<proteinExistence type="predicted"/>
<dbReference type="Gramene" id="C.cajan_05361.t">
    <property type="protein sequence ID" value="C.cajan_05361.t.cds1"/>
    <property type="gene ID" value="C.cajan_05361"/>
</dbReference>
<evidence type="ECO:0000313" key="2">
    <source>
        <dbReference type="EMBL" id="KYP72890.1"/>
    </source>
</evidence>
<feature type="compositionally biased region" description="Basic and acidic residues" evidence="1">
    <location>
        <begin position="25"/>
        <end position="34"/>
    </location>
</feature>
<feature type="region of interest" description="Disordered" evidence="1">
    <location>
        <begin position="23"/>
        <end position="65"/>
    </location>
</feature>
<evidence type="ECO:0000313" key="3">
    <source>
        <dbReference type="Proteomes" id="UP000075243"/>
    </source>
</evidence>